<feature type="domain" description="Thioredoxin" evidence="1">
    <location>
        <begin position="4"/>
        <end position="150"/>
    </location>
</feature>
<protein>
    <submittedName>
        <fullName evidence="2">Thioredoxin family protein</fullName>
    </submittedName>
</protein>
<evidence type="ECO:0000313" key="2">
    <source>
        <dbReference type="EMBL" id="MFD0799447.1"/>
    </source>
</evidence>
<dbReference type="Pfam" id="PF13899">
    <property type="entry name" value="Thioredoxin_7"/>
    <property type="match status" value="1"/>
</dbReference>
<evidence type="ECO:0000313" key="3">
    <source>
        <dbReference type="Proteomes" id="UP001597012"/>
    </source>
</evidence>
<keyword evidence="3" id="KW-1185">Reference proteome</keyword>
<dbReference type="InterPro" id="IPR036249">
    <property type="entry name" value="Thioredoxin-like_sf"/>
</dbReference>
<comment type="caution">
    <text evidence="2">The sequence shown here is derived from an EMBL/GenBank/DDBJ whole genome shotgun (WGS) entry which is preliminary data.</text>
</comment>
<accession>A0ABW3B820</accession>
<evidence type="ECO:0000259" key="1">
    <source>
        <dbReference type="PROSITE" id="PS51352"/>
    </source>
</evidence>
<dbReference type="PROSITE" id="PS51352">
    <property type="entry name" value="THIOREDOXIN_2"/>
    <property type="match status" value="1"/>
</dbReference>
<dbReference type="EMBL" id="JBHTHY010000024">
    <property type="protein sequence ID" value="MFD0799447.1"/>
    <property type="molecule type" value="Genomic_DNA"/>
</dbReference>
<sequence length="150" mass="17425">MKKLFILFVVPLLLSAQVNNDRKTENDWHYNLETAKKLAKKQDKNILLYFTGSDWCAPCKVLKKDLFDTPAFVEASQNYILVYIDMPRNQDLLSSEQLNRNKKVVAEHNRKGVFPLLKVLDPKGKSLDEYSGYAMNGDVQYHLRLLAKYQ</sequence>
<dbReference type="Gene3D" id="3.40.30.10">
    <property type="entry name" value="Glutaredoxin"/>
    <property type="match status" value="1"/>
</dbReference>
<dbReference type="RefSeq" id="WP_379936434.1">
    <property type="nucleotide sequence ID" value="NZ_JBHTHY010000024.1"/>
</dbReference>
<reference evidence="3" key="1">
    <citation type="journal article" date="2019" name="Int. J. Syst. Evol. Microbiol.">
        <title>The Global Catalogue of Microorganisms (GCM) 10K type strain sequencing project: providing services to taxonomists for standard genome sequencing and annotation.</title>
        <authorList>
            <consortium name="The Broad Institute Genomics Platform"/>
            <consortium name="The Broad Institute Genome Sequencing Center for Infectious Disease"/>
            <person name="Wu L."/>
            <person name="Ma J."/>
        </authorList>
    </citation>
    <scope>NUCLEOTIDE SEQUENCE [LARGE SCALE GENOMIC DNA]</scope>
    <source>
        <strain evidence="3">CCUG 61948</strain>
    </source>
</reference>
<dbReference type="SUPFAM" id="SSF52833">
    <property type="entry name" value="Thioredoxin-like"/>
    <property type="match status" value="1"/>
</dbReference>
<dbReference type="Proteomes" id="UP001597012">
    <property type="component" value="Unassembled WGS sequence"/>
</dbReference>
<proteinExistence type="predicted"/>
<dbReference type="InterPro" id="IPR013766">
    <property type="entry name" value="Thioredoxin_domain"/>
</dbReference>
<gene>
    <name evidence="2" type="ORF">ACFQZJ_18385</name>
</gene>
<organism evidence="2 3">
    <name type="scientific">Maribacter chungangensis</name>
    <dbReference type="NCBI Taxonomy" id="1069117"/>
    <lineage>
        <taxon>Bacteria</taxon>
        <taxon>Pseudomonadati</taxon>
        <taxon>Bacteroidota</taxon>
        <taxon>Flavobacteriia</taxon>
        <taxon>Flavobacteriales</taxon>
        <taxon>Flavobacteriaceae</taxon>
        <taxon>Maribacter</taxon>
    </lineage>
</organism>
<name>A0ABW3B820_9FLAO</name>